<organism evidence="2 3">
    <name type="scientific">Hymenobacter mellowenesis</name>
    <dbReference type="NCBI Taxonomy" id="3063995"/>
    <lineage>
        <taxon>Bacteria</taxon>
        <taxon>Pseudomonadati</taxon>
        <taxon>Bacteroidota</taxon>
        <taxon>Cytophagia</taxon>
        <taxon>Cytophagales</taxon>
        <taxon>Hymenobacteraceae</taxon>
        <taxon>Hymenobacter</taxon>
    </lineage>
</organism>
<evidence type="ECO:0008006" key="4">
    <source>
        <dbReference type="Google" id="ProtNLM"/>
    </source>
</evidence>
<dbReference type="RefSeq" id="WP_305012202.1">
    <property type="nucleotide sequence ID" value="NZ_JAUQSX010000007.1"/>
</dbReference>
<feature type="region of interest" description="Disordered" evidence="1">
    <location>
        <begin position="664"/>
        <end position="694"/>
    </location>
</feature>
<dbReference type="EMBL" id="JAUQSX010000007">
    <property type="protein sequence ID" value="MDO7847525.1"/>
    <property type="molecule type" value="Genomic_DNA"/>
</dbReference>
<accession>A0ABT9ACF7</accession>
<dbReference type="Proteomes" id="UP001167796">
    <property type="component" value="Unassembled WGS sequence"/>
</dbReference>
<evidence type="ECO:0000313" key="2">
    <source>
        <dbReference type="EMBL" id="MDO7847525.1"/>
    </source>
</evidence>
<keyword evidence="3" id="KW-1185">Reference proteome</keyword>
<name>A0ABT9ACF7_9BACT</name>
<proteinExistence type="predicted"/>
<feature type="region of interest" description="Disordered" evidence="1">
    <location>
        <begin position="165"/>
        <end position="186"/>
    </location>
</feature>
<evidence type="ECO:0000313" key="3">
    <source>
        <dbReference type="Proteomes" id="UP001167796"/>
    </source>
</evidence>
<evidence type="ECO:0000256" key="1">
    <source>
        <dbReference type="SAM" id="MobiDB-lite"/>
    </source>
</evidence>
<feature type="compositionally biased region" description="Low complexity" evidence="1">
    <location>
        <begin position="675"/>
        <end position="686"/>
    </location>
</feature>
<sequence length="694" mass="78033">MESNQPTSKSGFPLQGALAFTSPAIKLGDDTALELKLSAAGNASLATLLGSGGSLTLEFKPEGDPGPRLEQSFTYSIKNRQIELQRDPSDPDLPYCSPMQTDGNRFAISNNVAVLKWRLNNWREAGGFVVRGRLLADRPLKNEEYAVGLEISEVRLRVRSKVIDVPAPAPTPTPTPNPPPPPASGPAVVAPLPLPVTLFQAQREPSDDQFLWGLIRRRTVNFNKYCNFIDNVLTDRNSALGAQARASIASRQLPFSRSASYTLLKYATEFYLMQEAGLAPGTGFGDPNPQWAADELRRTGGVPFDLEELRDDYLENLGTEESKVLVVPYFESIREKLKEVPLKDPDDLITGGTLTYGILKSRVQGAPLMELIWSYWHEEGGLVQTMNALSLRFQNVRRPGPGPDPLANLAIDPLRPLNNIIWGYIEDERNRLTLNRRNLEYQYEYGFGLIGRGVQNIAVAEHRTFFLRGFHSLLRACTEFYQQANFTTVIPDGFPILNHLREVHLTLAEGAHNQYGDLPWTARAEMLTQQWILARPEVREFLGGRVMVPYTEPWMDRVDNMKSLQGWNPTNITHFRDLGAFGEQLLLSIRYGSWNSPTVGATSAANWAHYWREEIQRYIHAYKAVTGIDLATDLGDIRQNTPDNEERFLQPAQLIERQNALNQGQLRRSRQLNGPLAPRRPYAVPAPRRRLLDE</sequence>
<comment type="caution">
    <text evidence="2">The sequence shown here is derived from an EMBL/GenBank/DDBJ whole genome shotgun (WGS) entry which is preliminary data.</text>
</comment>
<gene>
    <name evidence="2" type="ORF">Q5H92_14240</name>
</gene>
<reference evidence="2" key="1">
    <citation type="submission" date="2023-07" db="EMBL/GenBank/DDBJ databases">
        <authorList>
            <person name="Kim M.K."/>
        </authorList>
    </citation>
    <scope>NUCLEOTIDE SEQUENCE</scope>
    <source>
        <strain evidence="2">M29</strain>
    </source>
</reference>
<protein>
    <recommendedName>
        <fullName evidence="4">8-amino-7-oxononanoate synthase</fullName>
    </recommendedName>
</protein>
<feature type="compositionally biased region" description="Pro residues" evidence="1">
    <location>
        <begin position="167"/>
        <end position="184"/>
    </location>
</feature>